<reference evidence="1 2" key="1">
    <citation type="journal article" date="2009" name="Nature">
        <title>The Sorghum bicolor genome and the diversification of grasses.</title>
        <authorList>
            <person name="Paterson A.H."/>
            <person name="Bowers J.E."/>
            <person name="Bruggmann R."/>
            <person name="Dubchak I."/>
            <person name="Grimwood J."/>
            <person name="Gundlach H."/>
            <person name="Haberer G."/>
            <person name="Hellsten U."/>
            <person name="Mitros T."/>
            <person name="Poliakov A."/>
            <person name="Schmutz J."/>
            <person name="Spannagl M."/>
            <person name="Tang H."/>
            <person name="Wang X."/>
            <person name="Wicker T."/>
            <person name="Bharti A.K."/>
            <person name="Chapman J."/>
            <person name="Feltus F.A."/>
            <person name="Gowik U."/>
            <person name="Grigoriev I.V."/>
            <person name="Lyons E."/>
            <person name="Maher C.A."/>
            <person name="Martis M."/>
            <person name="Narechania A."/>
            <person name="Otillar R.P."/>
            <person name="Penning B.W."/>
            <person name="Salamov A.A."/>
            <person name="Wang Y."/>
            <person name="Zhang L."/>
            <person name="Carpita N.C."/>
            <person name="Freeling M."/>
            <person name="Gingle A.R."/>
            <person name="Hash C.T."/>
            <person name="Keller B."/>
            <person name="Klein P."/>
            <person name="Kresovich S."/>
            <person name="McCann M.C."/>
            <person name="Ming R."/>
            <person name="Peterson D.G."/>
            <person name="Mehboob-ur-Rahman"/>
            <person name="Ware D."/>
            <person name="Westhoff P."/>
            <person name="Mayer K.F."/>
            <person name="Messing J."/>
            <person name="Rokhsar D.S."/>
        </authorList>
    </citation>
    <scope>NUCLEOTIDE SEQUENCE [LARGE SCALE GENOMIC DNA]</scope>
    <source>
        <strain evidence="2">cv. BTx623</strain>
    </source>
</reference>
<evidence type="ECO:0000313" key="1">
    <source>
        <dbReference type="EMBL" id="KXG32832.1"/>
    </source>
</evidence>
<accession>A0A1B6Q4J1</accession>
<protein>
    <submittedName>
        <fullName evidence="1">Uncharacterized protein</fullName>
    </submittedName>
</protein>
<gene>
    <name evidence="1" type="ORF">SORBI_3003G210400</name>
</gene>
<sequence>MLHLSLKKKFVATEMSASSSSGSRFLLCCCYCCRAGSGRSGRRRRCPAHLRRRHWRPGHPTLVATAPLLVL</sequence>
<keyword evidence="2" id="KW-1185">Reference proteome</keyword>
<dbReference type="InParanoid" id="A0A1B6Q4J1"/>
<proteinExistence type="predicted"/>
<dbReference type="AlphaFoldDB" id="A0A1B6Q4J1"/>
<dbReference type="EMBL" id="CM000762">
    <property type="protein sequence ID" value="KXG32832.1"/>
    <property type="molecule type" value="Genomic_DNA"/>
</dbReference>
<organism evidence="1 2">
    <name type="scientific">Sorghum bicolor</name>
    <name type="common">Sorghum</name>
    <name type="synonym">Sorghum vulgare</name>
    <dbReference type="NCBI Taxonomy" id="4558"/>
    <lineage>
        <taxon>Eukaryota</taxon>
        <taxon>Viridiplantae</taxon>
        <taxon>Streptophyta</taxon>
        <taxon>Embryophyta</taxon>
        <taxon>Tracheophyta</taxon>
        <taxon>Spermatophyta</taxon>
        <taxon>Magnoliopsida</taxon>
        <taxon>Liliopsida</taxon>
        <taxon>Poales</taxon>
        <taxon>Poaceae</taxon>
        <taxon>PACMAD clade</taxon>
        <taxon>Panicoideae</taxon>
        <taxon>Andropogonodae</taxon>
        <taxon>Andropogoneae</taxon>
        <taxon>Sorghinae</taxon>
        <taxon>Sorghum</taxon>
    </lineage>
</organism>
<name>A0A1B6Q4J1_SORBI</name>
<evidence type="ECO:0000313" key="2">
    <source>
        <dbReference type="Proteomes" id="UP000000768"/>
    </source>
</evidence>
<reference evidence="2" key="2">
    <citation type="journal article" date="2018" name="Plant J.">
        <title>The Sorghum bicolor reference genome: improved assembly, gene annotations, a transcriptome atlas, and signatures of genome organization.</title>
        <authorList>
            <person name="McCormick R.F."/>
            <person name="Truong S.K."/>
            <person name="Sreedasyam A."/>
            <person name="Jenkins J."/>
            <person name="Shu S."/>
            <person name="Sims D."/>
            <person name="Kennedy M."/>
            <person name="Amirebrahimi M."/>
            <person name="Weers B.D."/>
            <person name="McKinley B."/>
            <person name="Mattison A."/>
            <person name="Morishige D.T."/>
            <person name="Grimwood J."/>
            <person name="Schmutz J."/>
            <person name="Mullet J.E."/>
        </authorList>
    </citation>
    <scope>NUCLEOTIDE SEQUENCE [LARGE SCALE GENOMIC DNA]</scope>
    <source>
        <strain evidence="2">cv. BTx623</strain>
    </source>
</reference>
<dbReference type="Gramene" id="KXG32832">
    <property type="protein sequence ID" value="KXG32832"/>
    <property type="gene ID" value="SORBI_3003G210400"/>
</dbReference>
<dbReference type="Proteomes" id="UP000000768">
    <property type="component" value="Chromosome 3"/>
</dbReference>